<organism evidence="5">
    <name type="scientific">Octactis speculum</name>
    <dbReference type="NCBI Taxonomy" id="3111310"/>
    <lineage>
        <taxon>Eukaryota</taxon>
        <taxon>Sar</taxon>
        <taxon>Stramenopiles</taxon>
        <taxon>Ochrophyta</taxon>
        <taxon>Dictyochophyceae</taxon>
        <taxon>Dictyochales</taxon>
        <taxon>Dictyochaceae</taxon>
        <taxon>Octactis</taxon>
    </lineage>
</organism>
<accession>A0A7S2FB28</accession>
<dbReference type="GO" id="GO:0005509">
    <property type="term" value="F:calcium ion binding"/>
    <property type="evidence" value="ECO:0007669"/>
    <property type="project" value="InterPro"/>
</dbReference>
<dbReference type="AlphaFoldDB" id="A0A7S2FB28"/>
<gene>
    <name evidence="5" type="ORF">DSPE1174_LOCUS5125</name>
</gene>
<feature type="compositionally biased region" description="Basic residues" evidence="2">
    <location>
        <begin position="14"/>
        <end position="28"/>
    </location>
</feature>
<dbReference type="Pfam" id="PF17103">
    <property type="entry name" value="Stealth_CR4"/>
    <property type="match status" value="1"/>
</dbReference>
<evidence type="ECO:0000259" key="4">
    <source>
        <dbReference type="PROSITE" id="PS50222"/>
    </source>
</evidence>
<dbReference type="PANTHER" id="PTHR24045">
    <property type="match status" value="1"/>
</dbReference>
<dbReference type="PROSITE" id="PS00018">
    <property type="entry name" value="EF_HAND_1"/>
    <property type="match status" value="1"/>
</dbReference>
<evidence type="ECO:0000256" key="3">
    <source>
        <dbReference type="SAM" id="Phobius"/>
    </source>
</evidence>
<feature type="compositionally biased region" description="Basic and acidic residues" evidence="2">
    <location>
        <begin position="390"/>
        <end position="400"/>
    </location>
</feature>
<dbReference type="GO" id="GO:0016256">
    <property type="term" value="P:N-glycan processing to lysosome"/>
    <property type="evidence" value="ECO:0007669"/>
    <property type="project" value="TreeGrafter"/>
</dbReference>
<dbReference type="InterPro" id="IPR031356">
    <property type="entry name" value="Stealth_CR4"/>
</dbReference>
<dbReference type="InterPro" id="IPR031357">
    <property type="entry name" value="Stealth_CR3"/>
</dbReference>
<dbReference type="PROSITE" id="PS50222">
    <property type="entry name" value="EF_HAND_2"/>
    <property type="match status" value="1"/>
</dbReference>
<dbReference type="GO" id="GO:0003976">
    <property type="term" value="F:UDP-N-acetylglucosamine-lysosomal-enzyme N-acetylglucosaminephosphotransferase activity"/>
    <property type="evidence" value="ECO:0007669"/>
    <property type="project" value="TreeGrafter"/>
</dbReference>
<sequence length="400" mass="46404">MTRQAHAAIAAHQRNSRQRRHLRGGASRHRAGLDWLGASELEVNREEEEAMGMGMGEPHRTANQRIAHRRRLLDTFGDSLVFVNNLYTKRFDKKTQRKVPAHMPHFIDRRIIEEAQAAFPKEWEATSKRRFRSSQDMQYGFSYFYYLIESLSEKDVDWEYLWARELDVDNNGVLDENEILTVAAMVKGKEPTDNDITKTRECLTDAAVELSGTRRITFAALVQCEKAVTGLRKFVKKRKSDYVIDSKLADVAFEMIGDNYNDTKLRLDSIRARKSKFVCVNDDMNAPTVELTAMLQNFYLSFFPHRSQFELPDHKENRYLHVDEYWSAKRRNGRVKQWHYMMLILIGAYLLMTSLASPPGDKSLPEDSEESGLGEASGALRKKRRRRKKASDLKDTKRDN</sequence>
<evidence type="ECO:0000313" key="5">
    <source>
        <dbReference type="EMBL" id="CAD9384672.1"/>
    </source>
</evidence>
<feature type="region of interest" description="Disordered" evidence="2">
    <location>
        <begin position="1"/>
        <end position="28"/>
    </location>
</feature>
<name>A0A7S2FB28_9STRA</name>
<feature type="compositionally biased region" description="Basic residues" evidence="2">
    <location>
        <begin position="380"/>
        <end position="389"/>
    </location>
</feature>
<dbReference type="Pfam" id="PF17102">
    <property type="entry name" value="Stealth_CR3"/>
    <property type="match status" value="1"/>
</dbReference>
<keyword evidence="1" id="KW-0808">Transferase</keyword>
<keyword evidence="3" id="KW-1133">Transmembrane helix</keyword>
<dbReference type="PANTHER" id="PTHR24045:SF0">
    <property type="entry name" value="N-ACETYLGLUCOSAMINE-1-PHOSPHOTRANSFERASE SUBUNITS ALPHA_BETA"/>
    <property type="match status" value="1"/>
</dbReference>
<dbReference type="InterPro" id="IPR047141">
    <property type="entry name" value="Stealth"/>
</dbReference>
<proteinExistence type="predicted"/>
<dbReference type="GO" id="GO:0005794">
    <property type="term" value="C:Golgi apparatus"/>
    <property type="evidence" value="ECO:0007669"/>
    <property type="project" value="TreeGrafter"/>
</dbReference>
<dbReference type="EMBL" id="HBGS01009691">
    <property type="protein sequence ID" value="CAD9384672.1"/>
    <property type="molecule type" value="Transcribed_RNA"/>
</dbReference>
<evidence type="ECO:0000256" key="1">
    <source>
        <dbReference type="ARBA" id="ARBA00022679"/>
    </source>
</evidence>
<dbReference type="InterPro" id="IPR002048">
    <property type="entry name" value="EF_hand_dom"/>
</dbReference>
<keyword evidence="3" id="KW-0812">Transmembrane</keyword>
<dbReference type="GO" id="GO:0046835">
    <property type="term" value="P:carbohydrate phosphorylation"/>
    <property type="evidence" value="ECO:0007669"/>
    <property type="project" value="TreeGrafter"/>
</dbReference>
<feature type="region of interest" description="Disordered" evidence="2">
    <location>
        <begin position="359"/>
        <end position="400"/>
    </location>
</feature>
<dbReference type="InterPro" id="IPR018247">
    <property type="entry name" value="EF_Hand_1_Ca_BS"/>
</dbReference>
<feature type="domain" description="EF-hand" evidence="4">
    <location>
        <begin position="153"/>
        <end position="189"/>
    </location>
</feature>
<evidence type="ECO:0000256" key="2">
    <source>
        <dbReference type="SAM" id="MobiDB-lite"/>
    </source>
</evidence>
<feature type="transmembrane region" description="Helical" evidence="3">
    <location>
        <begin position="338"/>
        <end position="356"/>
    </location>
</feature>
<reference evidence="5" key="1">
    <citation type="submission" date="2021-01" db="EMBL/GenBank/DDBJ databases">
        <authorList>
            <person name="Corre E."/>
            <person name="Pelletier E."/>
            <person name="Niang G."/>
            <person name="Scheremetjew M."/>
            <person name="Finn R."/>
            <person name="Kale V."/>
            <person name="Holt S."/>
            <person name="Cochrane G."/>
            <person name="Meng A."/>
            <person name="Brown T."/>
            <person name="Cohen L."/>
        </authorList>
    </citation>
    <scope>NUCLEOTIDE SEQUENCE</scope>
    <source>
        <strain evidence="5">CCMP1381</strain>
    </source>
</reference>
<keyword evidence="3" id="KW-0472">Membrane</keyword>
<feature type="compositionally biased region" description="Low complexity" evidence="2">
    <location>
        <begin position="1"/>
        <end position="13"/>
    </location>
</feature>
<protein>
    <recommendedName>
        <fullName evidence="4">EF-hand domain-containing protein</fullName>
    </recommendedName>
</protein>